<evidence type="ECO:0000256" key="7">
    <source>
        <dbReference type="ARBA" id="ARBA00023136"/>
    </source>
</evidence>
<keyword evidence="6" id="KW-0406">Ion transport</keyword>
<keyword evidence="8" id="KW-0066">ATP synthesis</keyword>
<keyword evidence="8" id="KW-0139">CF(1)</keyword>
<comment type="function">
    <text evidence="1">Produces ATP from ADP in the presence of a proton gradient across the membrane.</text>
</comment>
<dbReference type="GO" id="GO:0012505">
    <property type="term" value="C:endomembrane system"/>
    <property type="evidence" value="ECO:0007669"/>
    <property type="project" value="UniProtKB-SubCell"/>
</dbReference>
<evidence type="ECO:0000259" key="10">
    <source>
        <dbReference type="Pfam" id="PF02823"/>
    </source>
</evidence>
<evidence type="ECO:0000313" key="11">
    <source>
        <dbReference type="EMBL" id="ANP35371.1"/>
    </source>
</evidence>
<dbReference type="InterPro" id="IPR001469">
    <property type="entry name" value="ATP_synth_F1_dsu/esu"/>
</dbReference>
<protein>
    <recommendedName>
        <fullName evidence="10">ATP synthase F1 complex delta/epsilon subunit N-terminal domain-containing protein</fullName>
    </recommendedName>
</protein>
<dbReference type="Gene3D" id="2.60.15.10">
    <property type="entry name" value="F0F1 ATP synthase delta/epsilon subunit, N-terminal"/>
    <property type="match status" value="1"/>
</dbReference>
<organism evidence="11 12">
    <name type="scientific">Phaeobacter gallaeciensis</name>
    <dbReference type="NCBI Taxonomy" id="60890"/>
    <lineage>
        <taxon>Bacteria</taxon>
        <taxon>Pseudomonadati</taxon>
        <taxon>Pseudomonadota</taxon>
        <taxon>Alphaproteobacteria</taxon>
        <taxon>Rhodobacterales</taxon>
        <taxon>Roseobacteraceae</taxon>
        <taxon>Phaeobacter</taxon>
    </lineage>
</organism>
<comment type="subcellular location">
    <subcellularLocation>
        <location evidence="2">Endomembrane system</location>
        <topology evidence="2">Peripheral membrane protein</topology>
    </subcellularLocation>
</comment>
<dbReference type="AlphaFoldDB" id="A0A1B0ZMN3"/>
<evidence type="ECO:0000256" key="9">
    <source>
        <dbReference type="SAM" id="MobiDB-lite"/>
    </source>
</evidence>
<dbReference type="Pfam" id="PF02823">
    <property type="entry name" value="ATP-synt_DE_N"/>
    <property type="match status" value="1"/>
</dbReference>
<keyword evidence="4" id="KW-0813">Transport</keyword>
<evidence type="ECO:0000256" key="3">
    <source>
        <dbReference type="ARBA" id="ARBA00005712"/>
    </source>
</evidence>
<dbReference type="Proteomes" id="UP000092565">
    <property type="component" value="Chromosome"/>
</dbReference>
<dbReference type="InterPro" id="IPR020546">
    <property type="entry name" value="ATP_synth_F1_dsu/esu_N"/>
</dbReference>
<dbReference type="GO" id="GO:0046933">
    <property type="term" value="F:proton-transporting ATP synthase activity, rotational mechanism"/>
    <property type="evidence" value="ECO:0007669"/>
    <property type="project" value="InterPro"/>
</dbReference>
<feature type="domain" description="ATP synthase F1 complex delta/epsilon subunit N-terminal" evidence="10">
    <location>
        <begin position="1"/>
        <end position="81"/>
    </location>
</feature>
<gene>
    <name evidence="11" type="ORF">JL2886_00440</name>
</gene>
<reference evidence="11 12" key="1">
    <citation type="submission" date="2016-04" db="EMBL/GenBank/DDBJ databases">
        <authorList>
            <person name="Evans L.H."/>
            <person name="Alamgir A."/>
            <person name="Owens N."/>
            <person name="Weber N.D."/>
            <person name="Virtaneva K."/>
            <person name="Barbian K."/>
            <person name="Babar A."/>
            <person name="Rosenke K."/>
        </authorList>
    </citation>
    <scope>NUCLEOTIDE SEQUENCE [LARGE SCALE GENOMIC DNA]</scope>
    <source>
        <strain evidence="11 12">JL2886</strain>
    </source>
</reference>
<dbReference type="CDD" id="cd12152">
    <property type="entry name" value="F1-ATPase_delta"/>
    <property type="match status" value="1"/>
</dbReference>
<keyword evidence="12" id="KW-1185">Reference proteome</keyword>
<sequence length="152" mass="16468">MKLVVATPREIVEEVDDIVSVRANDDTGAFGIQPGHADFLTVLPISVVSWRTKTRSGVVVIRGGILTVQGGSRIDIAARGAWREDQLSDLGSSAIAELQREDSDEDVTRKSEHRLHLATMRQIERLLRGARKETTTPRLDAGASPGAGEARS</sequence>
<accession>A0A1B0ZMN3</accession>
<evidence type="ECO:0000256" key="5">
    <source>
        <dbReference type="ARBA" id="ARBA00022781"/>
    </source>
</evidence>
<dbReference type="GO" id="GO:0045259">
    <property type="term" value="C:proton-transporting ATP synthase complex"/>
    <property type="evidence" value="ECO:0007669"/>
    <property type="project" value="UniProtKB-KW"/>
</dbReference>
<comment type="similarity">
    <text evidence="3">Belongs to the ATPase epsilon chain family.</text>
</comment>
<dbReference type="SUPFAM" id="SSF51344">
    <property type="entry name" value="Epsilon subunit of F1F0-ATP synthase N-terminal domain"/>
    <property type="match status" value="1"/>
</dbReference>
<feature type="region of interest" description="Disordered" evidence="9">
    <location>
        <begin position="127"/>
        <end position="152"/>
    </location>
</feature>
<dbReference type="RefSeq" id="WP_065270500.1">
    <property type="nucleotide sequence ID" value="NZ_CP015124.1"/>
</dbReference>
<evidence type="ECO:0000256" key="8">
    <source>
        <dbReference type="ARBA" id="ARBA00023196"/>
    </source>
</evidence>
<proteinExistence type="inferred from homology"/>
<keyword evidence="7" id="KW-0472">Membrane</keyword>
<dbReference type="EMBL" id="CP015124">
    <property type="protein sequence ID" value="ANP35371.1"/>
    <property type="molecule type" value="Genomic_DNA"/>
</dbReference>
<name>A0A1B0ZMN3_9RHOB</name>
<evidence type="ECO:0000256" key="4">
    <source>
        <dbReference type="ARBA" id="ARBA00022448"/>
    </source>
</evidence>
<dbReference type="InterPro" id="IPR036771">
    <property type="entry name" value="ATPsynth_dsu/esu_N"/>
</dbReference>
<keyword evidence="5" id="KW-0375">Hydrogen ion transport</keyword>
<evidence type="ECO:0000256" key="1">
    <source>
        <dbReference type="ARBA" id="ARBA00003543"/>
    </source>
</evidence>
<evidence type="ECO:0000256" key="6">
    <source>
        <dbReference type="ARBA" id="ARBA00023065"/>
    </source>
</evidence>
<evidence type="ECO:0000313" key="12">
    <source>
        <dbReference type="Proteomes" id="UP000092565"/>
    </source>
</evidence>
<evidence type="ECO:0000256" key="2">
    <source>
        <dbReference type="ARBA" id="ARBA00004184"/>
    </source>
</evidence>